<reference evidence="1" key="2">
    <citation type="journal article" date="2015" name="Data Brief">
        <title>Shoot transcriptome of the giant reed, Arundo donax.</title>
        <authorList>
            <person name="Barrero R.A."/>
            <person name="Guerrero F.D."/>
            <person name="Moolhuijzen P."/>
            <person name="Goolsby J.A."/>
            <person name="Tidwell J."/>
            <person name="Bellgard S.E."/>
            <person name="Bellgard M.I."/>
        </authorList>
    </citation>
    <scope>NUCLEOTIDE SEQUENCE</scope>
    <source>
        <tissue evidence="1">Shoot tissue taken approximately 20 cm above the soil surface</tissue>
    </source>
</reference>
<sequence>MDGERNKCWEPGREGIKQEIEDAGSCSAVCLPFCSRILCFALEQHLLAIIASKTAALVGTERWP</sequence>
<name>A0A0A9FPK5_ARUDO</name>
<dbReference type="EMBL" id="GBRH01183141">
    <property type="protein sequence ID" value="JAE14755.1"/>
    <property type="molecule type" value="Transcribed_RNA"/>
</dbReference>
<organism evidence="1">
    <name type="scientific">Arundo donax</name>
    <name type="common">Giant reed</name>
    <name type="synonym">Donax arundinaceus</name>
    <dbReference type="NCBI Taxonomy" id="35708"/>
    <lineage>
        <taxon>Eukaryota</taxon>
        <taxon>Viridiplantae</taxon>
        <taxon>Streptophyta</taxon>
        <taxon>Embryophyta</taxon>
        <taxon>Tracheophyta</taxon>
        <taxon>Spermatophyta</taxon>
        <taxon>Magnoliopsida</taxon>
        <taxon>Liliopsida</taxon>
        <taxon>Poales</taxon>
        <taxon>Poaceae</taxon>
        <taxon>PACMAD clade</taxon>
        <taxon>Arundinoideae</taxon>
        <taxon>Arundineae</taxon>
        <taxon>Arundo</taxon>
    </lineage>
</organism>
<evidence type="ECO:0000313" key="1">
    <source>
        <dbReference type="EMBL" id="JAE14755.1"/>
    </source>
</evidence>
<protein>
    <submittedName>
        <fullName evidence="1">Uncharacterized protein</fullName>
    </submittedName>
</protein>
<reference evidence="1" key="1">
    <citation type="submission" date="2014-09" db="EMBL/GenBank/DDBJ databases">
        <authorList>
            <person name="Magalhaes I.L.F."/>
            <person name="Oliveira U."/>
            <person name="Santos F.R."/>
            <person name="Vidigal T.H.D.A."/>
            <person name="Brescovit A.D."/>
            <person name="Santos A.J."/>
        </authorList>
    </citation>
    <scope>NUCLEOTIDE SEQUENCE</scope>
    <source>
        <tissue evidence="1">Shoot tissue taken approximately 20 cm above the soil surface</tissue>
    </source>
</reference>
<proteinExistence type="predicted"/>
<accession>A0A0A9FPK5</accession>
<dbReference type="AlphaFoldDB" id="A0A0A9FPK5"/>